<accession>A0ABS1JD10</accession>
<evidence type="ECO:0000313" key="2">
    <source>
        <dbReference type="Proteomes" id="UP000602284"/>
    </source>
</evidence>
<comment type="caution">
    <text evidence="1">The sequence shown here is derived from an EMBL/GenBank/DDBJ whole genome shotgun (WGS) entry which is preliminary data.</text>
</comment>
<keyword evidence="2" id="KW-1185">Reference proteome</keyword>
<dbReference type="RefSeq" id="WP_201636874.1">
    <property type="nucleotide sequence ID" value="NZ_JAEQNB010000005.1"/>
</dbReference>
<reference evidence="1 2" key="1">
    <citation type="submission" date="2021-01" db="EMBL/GenBank/DDBJ databases">
        <title>Tumebacillus sp. strain ITR2 16S ribosomal RNA gene Genome sequencing and assembly.</title>
        <authorList>
            <person name="Kang M."/>
        </authorList>
    </citation>
    <scope>NUCLEOTIDE SEQUENCE [LARGE SCALE GENOMIC DNA]</scope>
    <source>
        <strain evidence="1 2">ITR2</strain>
    </source>
</reference>
<name>A0ABS1JD10_9BACL</name>
<protein>
    <submittedName>
        <fullName evidence="1">Uncharacterized protein</fullName>
    </submittedName>
</protein>
<sequence>MTQDHALFTHSFMIAKKIGLALSYALERLELNKGLTFTYEAKAPDKELAQMTTEELARYNIDCALSMATLLNHTLVHLNDFDAAKVLSMLGEDGLSFPS</sequence>
<organism evidence="1 2">
    <name type="scientific">Tumebacillus amylolyticus</name>
    <dbReference type="NCBI Taxonomy" id="2801339"/>
    <lineage>
        <taxon>Bacteria</taxon>
        <taxon>Bacillati</taxon>
        <taxon>Bacillota</taxon>
        <taxon>Bacilli</taxon>
        <taxon>Bacillales</taxon>
        <taxon>Alicyclobacillaceae</taxon>
        <taxon>Tumebacillus</taxon>
    </lineage>
</organism>
<proteinExistence type="predicted"/>
<dbReference type="Proteomes" id="UP000602284">
    <property type="component" value="Unassembled WGS sequence"/>
</dbReference>
<gene>
    <name evidence="1" type="ORF">JJB07_16220</name>
</gene>
<evidence type="ECO:0000313" key="1">
    <source>
        <dbReference type="EMBL" id="MBL0388164.1"/>
    </source>
</evidence>
<dbReference type="EMBL" id="JAEQNB010000005">
    <property type="protein sequence ID" value="MBL0388164.1"/>
    <property type="molecule type" value="Genomic_DNA"/>
</dbReference>